<dbReference type="PANTHER" id="PTHR30069:SF41">
    <property type="entry name" value="HEME_HEMOPEXIN UTILIZATION PROTEIN C"/>
    <property type="match status" value="1"/>
</dbReference>
<dbReference type="GO" id="GO:0015344">
    <property type="term" value="F:siderophore uptake transmembrane transporter activity"/>
    <property type="evidence" value="ECO:0007669"/>
    <property type="project" value="TreeGrafter"/>
</dbReference>
<evidence type="ECO:0000256" key="1">
    <source>
        <dbReference type="ARBA" id="ARBA00004571"/>
    </source>
</evidence>
<keyword evidence="9 10" id="KW-0998">Cell outer membrane</keyword>
<keyword evidence="7 11" id="KW-0798">TonB box</keyword>
<keyword evidence="5 10" id="KW-0812">Transmembrane</keyword>
<dbReference type="OrthoDB" id="9800913at2"/>
<accession>A0A1G6X3E2</accession>
<keyword evidence="3 10" id="KW-0813">Transport</keyword>
<evidence type="ECO:0000256" key="5">
    <source>
        <dbReference type="ARBA" id="ARBA00022692"/>
    </source>
</evidence>
<evidence type="ECO:0000313" key="16">
    <source>
        <dbReference type="Proteomes" id="UP000243205"/>
    </source>
</evidence>
<comment type="subcellular location">
    <subcellularLocation>
        <location evidence="1 10">Cell outer membrane</location>
        <topology evidence="1 10">Multi-pass membrane protein</topology>
    </subcellularLocation>
</comment>
<dbReference type="Proteomes" id="UP000243205">
    <property type="component" value="Unassembled WGS sequence"/>
</dbReference>
<dbReference type="EMBL" id="FNAQ01000001">
    <property type="protein sequence ID" value="SDD72641.1"/>
    <property type="molecule type" value="Genomic_DNA"/>
</dbReference>
<dbReference type="Pfam" id="PF00593">
    <property type="entry name" value="TonB_dep_Rec_b-barrel"/>
    <property type="match status" value="1"/>
</dbReference>
<keyword evidence="15" id="KW-0675">Receptor</keyword>
<dbReference type="PANTHER" id="PTHR30069">
    <property type="entry name" value="TONB-DEPENDENT OUTER MEMBRANE RECEPTOR"/>
    <property type="match status" value="1"/>
</dbReference>
<dbReference type="PROSITE" id="PS52016">
    <property type="entry name" value="TONB_DEPENDENT_REC_3"/>
    <property type="match status" value="1"/>
</dbReference>
<evidence type="ECO:0000313" key="15">
    <source>
        <dbReference type="EMBL" id="SDD72641.1"/>
    </source>
</evidence>
<dbReference type="InterPro" id="IPR000531">
    <property type="entry name" value="Beta-barrel_TonB"/>
</dbReference>
<evidence type="ECO:0000256" key="9">
    <source>
        <dbReference type="ARBA" id="ARBA00023237"/>
    </source>
</evidence>
<dbReference type="InterPro" id="IPR012910">
    <property type="entry name" value="Plug_dom"/>
</dbReference>
<dbReference type="Gene3D" id="2.170.130.10">
    <property type="entry name" value="TonB-dependent receptor, plug domain"/>
    <property type="match status" value="1"/>
</dbReference>
<comment type="similarity">
    <text evidence="2 10 11">Belongs to the TonB-dependent receptor family.</text>
</comment>
<evidence type="ECO:0000256" key="2">
    <source>
        <dbReference type="ARBA" id="ARBA00009810"/>
    </source>
</evidence>
<dbReference type="RefSeq" id="WP_092075279.1">
    <property type="nucleotide sequence ID" value="NZ_FNAQ01000001.1"/>
</dbReference>
<keyword evidence="16" id="KW-1185">Reference proteome</keyword>
<evidence type="ECO:0000256" key="4">
    <source>
        <dbReference type="ARBA" id="ARBA00022452"/>
    </source>
</evidence>
<feature type="coiled-coil region" evidence="12">
    <location>
        <begin position="45"/>
        <end position="72"/>
    </location>
</feature>
<feature type="domain" description="TonB-dependent receptor-like beta-barrel" evidence="13">
    <location>
        <begin position="255"/>
        <end position="636"/>
    </location>
</feature>
<evidence type="ECO:0000256" key="7">
    <source>
        <dbReference type="ARBA" id="ARBA00023077"/>
    </source>
</evidence>
<evidence type="ECO:0000256" key="11">
    <source>
        <dbReference type="RuleBase" id="RU003357"/>
    </source>
</evidence>
<dbReference type="InterPro" id="IPR010916">
    <property type="entry name" value="TonB_box_CS"/>
</dbReference>
<dbReference type="PROSITE" id="PS00430">
    <property type="entry name" value="TONB_DEPENDENT_REC_1"/>
    <property type="match status" value="1"/>
</dbReference>
<keyword evidence="8 10" id="KW-0472">Membrane</keyword>
<keyword evidence="6" id="KW-0732">Signal</keyword>
<organism evidence="15 16">
    <name type="scientific">Desulfuromonas thiophila</name>
    <dbReference type="NCBI Taxonomy" id="57664"/>
    <lineage>
        <taxon>Bacteria</taxon>
        <taxon>Pseudomonadati</taxon>
        <taxon>Thermodesulfobacteriota</taxon>
        <taxon>Desulfuromonadia</taxon>
        <taxon>Desulfuromonadales</taxon>
        <taxon>Desulfuromonadaceae</taxon>
        <taxon>Desulfuromonas</taxon>
    </lineage>
</organism>
<dbReference type="GO" id="GO:0009279">
    <property type="term" value="C:cell outer membrane"/>
    <property type="evidence" value="ECO:0007669"/>
    <property type="project" value="UniProtKB-SubCell"/>
</dbReference>
<dbReference type="STRING" id="57664.SAMN05661003_101124"/>
<evidence type="ECO:0000259" key="13">
    <source>
        <dbReference type="Pfam" id="PF00593"/>
    </source>
</evidence>
<evidence type="ECO:0000256" key="10">
    <source>
        <dbReference type="PROSITE-ProRule" id="PRU01360"/>
    </source>
</evidence>
<dbReference type="GO" id="GO:0044718">
    <property type="term" value="P:siderophore transmembrane transport"/>
    <property type="evidence" value="ECO:0007669"/>
    <property type="project" value="TreeGrafter"/>
</dbReference>
<evidence type="ECO:0000256" key="6">
    <source>
        <dbReference type="ARBA" id="ARBA00022729"/>
    </source>
</evidence>
<dbReference type="Gene3D" id="2.40.170.20">
    <property type="entry name" value="TonB-dependent receptor, beta-barrel domain"/>
    <property type="match status" value="1"/>
</dbReference>
<evidence type="ECO:0000256" key="12">
    <source>
        <dbReference type="SAM" id="Coils"/>
    </source>
</evidence>
<proteinExistence type="inferred from homology"/>
<dbReference type="InterPro" id="IPR036942">
    <property type="entry name" value="Beta-barrel_TonB_sf"/>
</dbReference>
<dbReference type="AlphaFoldDB" id="A0A1G6X3E2"/>
<evidence type="ECO:0000259" key="14">
    <source>
        <dbReference type="Pfam" id="PF07715"/>
    </source>
</evidence>
<reference evidence="16" key="1">
    <citation type="submission" date="2016-10" db="EMBL/GenBank/DDBJ databases">
        <authorList>
            <person name="Varghese N."/>
            <person name="Submissions S."/>
        </authorList>
    </citation>
    <scope>NUCLEOTIDE SEQUENCE [LARGE SCALE GENOMIC DNA]</scope>
    <source>
        <strain evidence="16">DSM 8987</strain>
    </source>
</reference>
<keyword evidence="4 10" id="KW-1134">Transmembrane beta strand</keyword>
<dbReference type="SUPFAM" id="SSF56935">
    <property type="entry name" value="Porins"/>
    <property type="match status" value="1"/>
</dbReference>
<dbReference type="InterPro" id="IPR039426">
    <property type="entry name" value="TonB-dep_rcpt-like"/>
</dbReference>
<evidence type="ECO:0000256" key="3">
    <source>
        <dbReference type="ARBA" id="ARBA00022448"/>
    </source>
</evidence>
<evidence type="ECO:0000256" key="8">
    <source>
        <dbReference type="ARBA" id="ARBA00023136"/>
    </source>
</evidence>
<dbReference type="Pfam" id="PF07715">
    <property type="entry name" value="Plug"/>
    <property type="match status" value="1"/>
</dbReference>
<gene>
    <name evidence="15" type="ORF">SAMN05661003_101124</name>
</gene>
<name>A0A1G6X3E2_9BACT</name>
<dbReference type="InterPro" id="IPR037066">
    <property type="entry name" value="Plug_dom_sf"/>
</dbReference>
<sequence length="669" mass="72312">MVDRTLARRSGRAAGLGVAALMALLLTPPAPAWSWQEPVALETLEVTATLQKDAAQQRVQQAQRNLAQDMADVLRDEPAIQIGGGSRNAQRFYLRGIEASNLNIRIDGASQGRNLFQHRGATGGLDADLLKSVSVATLPASDQGGGALGGSILFETVDAQDLLSAGRPAGVRLKGSHSSADDAIGGAASAYGRYGDAGLLVHVSGVNAEDYRSGAGNEVQGSAGRDRDYFAKFSLLDRAGHSLRLSAEKNENSGLYRWGAGDGAYDDTATLQYQISERQTQVLDYRFRRPADERVDLRLSLFHNEQSLDNTDANSLTETEGYGGDLRNTARFHLGATGHELTLGVDLYQEEGRYRTAGSRRGGDNQAEVVGLYVQERMKLGPLQLAAGLRYDDYSTDFGAVTVDGDEFSPSAGAELALGLGVTLFAGYGEAVRSSGIIPVQWLASATDTPTFNQRAGKDSFGKGFKAETSQRYEGGLRFEHGGLLRPDDGFEASLTLFETEIEDLIVQIGGSRGAPVTGFYNDDAIEVRGWELRLAWQLRDFRTSLAYSRARAEDAEGQLIGASVGNRRAATTGDRLLWDSFWQVRPAFAVGYTLDALGGLDKDAIDRSGYVLHHLQADWQTALDGLSVQLAVRNLLDRRYSEQTSVGSDSTAVYEPGRDVRLALIYRY</sequence>
<protein>
    <submittedName>
        <fullName evidence="15">Hemoglobin/transferrin/lactoferrin receptor protein</fullName>
    </submittedName>
</protein>
<feature type="domain" description="TonB-dependent receptor plug" evidence="14">
    <location>
        <begin position="60"/>
        <end position="150"/>
    </location>
</feature>
<keyword evidence="12" id="KW-0175">Coiled coil</keyword>